<dbReference type="EMBL" id="CP097510">
    <property type="protein sequence ID" value="URE24822.1"/>
    <property type="molecule type" value="Genomic_DNA"/>
</dbReference>
<reference evidence="1" key="1">
    <citation type="submission" date="2022-05" db="EMBL/GenBank/DDBJ databases">
        <title>The Musa troglodytarum L. genome provides insights into the mechanism of non-climacteric behaviour and enrichment of carotenoids.</title>
        <authorList>
            <person name="Wang J."/>
        </authorList>
    </citation>
    <scope>NUCLEOTIDE SEQUENCE</scope>
    <source>
        <tissue evidence="1">Leaf</tissue>
    </source>
</reference>
<dbReference type="AlphaFoldDB" id="A0A9E7H793"/>
<name>A0A9E7H793_9LILI</name>
<evidence type="ECO:0000313" key="1">
    <source>
        <dbReference type="EMBL" id="URE24822.1"/>
    </source>
</evidence>
<proteinExistence type="predicted"/>
<keyword evidence="2" id="KW-1185">Reference proteome</keyword>
<gene>
    <name evidence="1" type="ORF">MUK42_12019</name>
</gene>
<dbReference type="Proteomes" id="UP001055439">
    <property type="component" value="Chromosome 8"/>
</dbReference>
<accession>A0A9E7H793</accession>
<organism evidence="1 2">
    <name type="scientific">Musa troglodytarum</name>
    <name type="common">fe'i banana</name>
    <dbReference type="NCBI Taxonomy" id="320322"/>
    <lineage>
        <taxon>Eukaryota</taxon>
        <taxon>Viridiplantae</taxon>
        <taxon>Streptophyta</taxon>
        <taxon>Embryophyta</taxon>
        <taxon>Tracheophyta</taxon>
        <taxon>Spermatophyta</taxon>
        <taxon>Magnoliopsida</taxon>
        <taxon>Liliopsida</taxon>
        <taxon>Zingiberales</taxon>
        <taxon>Musaceae</taxon>
        <taxon>Musa</taxon>
    </lineage>
</organism>
<protein>
    <submittedName>
        <fullName evidence="1">Uncharacterized protein</fullName>
    </submittedName>
</protein>
<evidence type="ECO:0000313" key="2">
    <source>
        <dbReference type="Proteomes" id="UP001055439"/>
    </source>
</evidence>
<sequence length="73" mass="8246">MGLRSSINCPPSSMQCQYLWPNQKEGDGSQKLNQLLSFIHAMLPINSANICGPIKRRASRNQHVDTFQPSIYK</sequence>